<dbReference type="EMBL" id="ML119105">
    <property type="protein sequence ID" value="RPB17832.1"/>
    <property type="molecule type" value="Genomic_DNA"/>
</dbReference>
<evidence type="ECO:0000313" key="2">
    <source>
        <dbReference type="EMBL" id="RPB17832.1"/>
    </source>
</evidence>
<organism evidence="2 3">
    <name type="scientific">Morchella conica CCBAS932</name>
    <dbReference type="NCBI Taxonomy" id="1392247"/>
    <lineage>
        <taxon>Eukaryota</taxon>
        <taxon>Fungi</taxon>
        <taxon>Dikarya</taxon>
        <taxon>Ascomycota</taxon>
        <taxon>Pezizomycotina</taxon>
        <taxon>Pezizomycetes</taxon>
        <taxon>Pezizales</taxon>
        <taxon>Morchellaceae</taxon>
        <taxon>Morchella</taxon>
    </lineage>
</organism>
<accession>A0A3N4L8M1</accession>
<feature type="region of interest" description="Disordered" evidence="1">
    <location>
        <begin position="160"/>
        <end position="207"/>
    </location>
</feature>
<evidence type="ECO:0000313" key="3">
    <source>
        <dbReference type="Proteomes" id="UP000277580"/>
    </source>
</evidence>
<feature type="compositionally biased region" description="Basic and acidic residues" evidence="1">
    <location>
        <begin position="224"/>
        <end position="237"/>
    </location>
</feature>
<proteinExistence type="predicted"/>
<gene>
    <name evidence="2" type="ORF">P167DRAFT_569573</name>
</gene>
<keyword evidence="3" id="KW-1185">Reference proteome</keyword>
<dbReference type="InParanoid" id="A0A3N4L8M1"/>
<feature type="compositionally biased region" description="Basic and acidic residues" evidence="1">
    <location>
        <begin position="172"/>
        <end position="207"/>
    </location>
</feature>
<reference evidence="2 3" key="1">
    <citation type="journal article" date="2018" name="Nat. Ecol. Evol.">
        <title>Pezizomycetes genomes reveal the molecular basis of ectomycorrhizal truffle lifestyle.</title>
        <authorList>
            <person name="Murat C."/>
            <person name="Payen T."/>
            <person name="Noel B."/>
            <person name="Kuo A."/>
            <person name="Morin E."/>
            <person name="Chen J."/>
            <person name="Kohler A."/>
            <person name="Krizsan K."/>
            <person name="Balestrini R."/>
            <person name="Da Silva C."/>
            <person name="Montanini B."/>
            <person name="Hainaut M."/>
            <person name="Levati E."/>
            <person name="Barry K.W."/>
            <person name="Belfiori B."/>
            <person name="Cichocki N."/>
            <person name="Clum A."/>
            <person name="Dockter R.B."/>
            <person name="Fauchery L."/>
            <person name="Guy J."/>
            <person name="Iotti M."/>
            <person name="Le Tacon F."/>
            <person name="Lindquist E.A."/>
            <person name="Lipzen A."/>
            <person name="Malagnac F."/>
            <person name="Mello A."/>
            <person name="Molinier V."/>
            <person name="Miyauchi S."/>
            <person name="Poulain J."/>
            <person name="Riccioni C."/>
            <person name="Rubini A."/>
            <person name="Sitrit Y."/>
            <person name="Splivallo R."/>
            <person name="Traeger S."/>
            <person name="Wang M."/>
            <person name="Zifcakova L."/>
            <person name="Wipf D."/>
            <person name="Zambonelli A."/>
            <person name="Paolocci F."/>
            <person name="Nowrousian M."/>
            <person name="Ottonello S."/>
            <person name="Baldrian P."/>
            <person name="Spatafora J.W."/>
            <person name="Henrissat B."/>
            <person name="Nagy L.G."/>
            <person name="Aury J.M."/>
            <person name="Wincker P."/>
            <person name="Grigoriev I.V."/>
            <person name="Bonfante P."/>
            <person name="Martin F.M."/>
        </authorList>
    </citation>
    <scope>NUCLEOTIDE SEQUENCE [LARGE SCALE GENOMIC DNA]</scope>
    <source>
        <strain evidence="2 3">CCBAS932</strain>
    </source>
</reference>
<dbReference type="Proteomes" id="UP000277580">
    <property type="component" value="Unassembled WGS sequence"/>
</dbReference>
<protein>
    <submittedName>
        <fullName evidence="2">Uncharacterized protein</fullName>
    </submittedName>
</protein>
<dbReference type="OrthoDB" id="5395690at2759"/>
<feature type="region of interest" description="Disordered" evidence="1">
    <location>
        <begin position="224"/>
        <end position="246"/>
    </location>
</feature>
<dbReference type="AlphaFoldDB" id="A0A3N4L8M1"/>
<sequence length="322" mass="34662">MSGTNNSAATPSYLDKAKDAMHSVVGNLTGHDDKETASKSFVPKVSSACTAAAENVCGDCETTTKSMKDTEGSTQKTAIKAMKDTDGAIQMTIGEAADMGGACKSKAAEAGDAIKKVFSDAEKNVEACDIMKKSSSEAGKNVISEDEKVDSKVLDDSAKKVEMKKDAHMHKSSADPKLMDGASDTKAEKMDIEEKSAEKADHKASHKMMDDKMDNKMDHKKMDPKMMEDEKREKTPIEKQATAADKMDDVSENAACAMEGSSCGKVVRDLPSDMHKYEVGEQVCSKNGSADIDIDTKGNVDLQEMAFVTSVWSCIDLFLVDF</sequence>
<evidence type="ECO:0000256" key="1">
    <source>
        <dbReference type="SAM" id="MobiDB-lite"/>
    </source>
</evidence>
<name>A0A3N4L8M1_9PEZI</name>